<organism evidence="1 2">
    <name type="scientific">Lacipirellula parvula</name>
    <dbReference type="NCBI Taxonomy" id="2650471"/>
    <lineage>
        <taxon>Bacteria</taxon>
        <taxon>Pseudomonadati</taxon>
        <taxon>Planctomycetota</taxon>
        <taxon>Planctomycetia</taxon>
        <taxon>Pirellulales</taxon>
        <taxon>Lacipirellulaceae</taxon>
        <taxon>Lacipirellula</taxon>
    </lineage>
</organism>
<dbReference type="RefSeq" id="WP_152101696.1">
    <property type="nucleotide sequence ID" value="NZ_AP021861.1"/>
</dbReference>
<keyword evidence="2" id="KW-1185">Reference proteome</keyword>
<evidence type="ECO:0000313" key="2">
    <source>
        <dbReference type="Proteomes" id="UP000326837"/>
    </source>
</evidence>
<proteinExistence type="predicted"/>
<dbReference type="EMBL" id="AP021861">
    <property type="protein sequence ID" value="BBO36541.1"/>
    <property type="molecule type" value="Genomic_DNA"/>
</dbReference>
<name>A0A5K7XM84_9BACT</name>
<gene>
    <name evidence="1" type="ORF">PLANPX_6153</name>
</gene>
<dbReference type="KEGG" id="lpav:PLANPX_6153"/>
<reference evidence="2" key="1">
    <citation type="submission" date="2019-10" db="EMBL/GenBank/DDBJ databases">
        <title>Lacipirellula parvula gen. nov., sp. nov., representing a lineage of planctomycetes widespread in freshwater anoxic habitats, and description of the family Lacipirellulaceae.</title>
        <authorList>
            <person name="Dedysh S.N."/>
            <person name="Kulichevskaya I.S."/>
            <person name="Beletsky A.V."/>
            <person name="Rakitin A.L."/>
            <person name="Mardanov A.V."/>
            <person name="Ivanova A.A."/>
            <person name="Saltykova V.X."/>
            <person name="Rijpstra W.I.C."/>
            <person name="Sinninghe Damste J.S."/>
            <person name="Ravin N.V."/>
        </authorList>
    </citation>
    <scope>NUCLEOTIDE SEQUENCE [LARGE SCALE GENOMIC DNA]</scope>
    <source>
        <strain evidence="2">PX69</strain>
    </source>
</reference>
<evidence type="ECO:0000313" key="1">
    <source>
        <dbReference type="EMBL" id="BBO36541.1"/>
    </source>
</evidence>
<sequence length="186" mass="19961">MSITGDPSLLPPIDSASAKPGWRDRRTFVLPVKLAEGAYYRIGINSKSHQNFRDSHGTPAPPTVIAFTTNGASKKLVAKLAAPRVVSTEPPIGSKDVDAAISELKITFDAPMGGGMSFVGKVPATSDRRPAWSKDGRTITLPIKLEPGQTYRFGLNSERHVNFQSKGGVPLEPVAFEFSTAAKENK</sequence>
<dbReference type="Proteomes" id="UP000326837">
    <property type="component" value="Chromosome"/>
</dbReference>
<accession>A0A5K7XM84</accession>
<protein>
    <submittedName>
        <fullName evidence="1">Uncharacterized protein</fullName>
    </submittedName>
</protein>
<dbReference type="AlphaFoldDB" id="A0A5K7XM84"/>